<reference evidence="3 6" key="2">
    <citation type="journal article" date="2019" name="Nat. Med.">
        <title>A library of human gut bacterial isolates paired with longitudinal multiomics data enables mechanistic microbiome research.</title>
        <authorList>
            <person name="Poyet M."/>
            <person name="Groussin M."/>
            <person name="Gibbons S.M."/>
            <person name="Avila-Pacheco J."/>
            <person name="Jiang X."/>
            <person name="Kearney S.M."/>
            <person name="Perrotta A.R."/>
            <person name="Berdy B."/>
            <person name="Zhao S."/>
            <person name="Lieberman T.D."/>
            <person name="Swanson P.K."/>
            <person name="Smith M."/>
            <person name="Roesemann S."/>
            <person name="Alexander J.E."/>
            <person name="Rich S.A."/>
            <person name="Livny J."/>
            <person name="Vlamakis H."/>
            <person name="Clish C."/>
            <person name="Bullock K."/>
            <person name="Deik A."/>
            <person name="Scott J."/>
            <person name="Pierce K.A."/>
            <person name="Xavier R.J."/>
            <person name="Alm E.J."/>
        </authorList>
    </citation>
    <scope>NUCLEOTIDE SEQUENCE [LARGE SCALE GENOMIC DNA]</scope>
    <source>
        <strain evidence="3 6">BIOML-A41</strain>
    </source>
</reference>
<dbReference type="Proteomes" id="UP001198806">
    <property type="component" value="Unassembled WGS sequence"/>
</dbReference>
<dbReference type="PROSITE" id="PS51257">
    <property type="entry name" value="PROKAR_LIPOPROTEIN"/>
    <property type="match status" value="1"/>
</dbReference>
<dbReference type="EMBL" id="QSJN01000012">
    <property type="protein sequence ID" value="RHD72180.1"/>
    <property type="molecule type" value="Genomic_DNA"/>
</dbReference>
<reference evidence="4 5" key="1">
    <citation type="submission" date="2018-08" db="EMBL/GenBank/DDBJ databases">
        <title>A genome reference for cultivated species of the human gut microbiota.</title>
        <authorList>
            <person name="Zou Y."/>
            <person name="Xue W."/>
            <person name="Luo G."/>
        </authorList>
    </citation>
    <scope>NUCLEOTIDE SEQUENCE [LARGE SCALE GENOMIC DNA]</scope>
    <source>
        <strain evidence="4 5">AM30-4</strain>
    </source>
</reference>
<evidence type="ECO:0000313" key="4">
    <source>
        <dbReference type="EMBL" id="RHD72180.1"/>
    </source>
</evidence>
<dbReference type="Proteomes" id="UP000284660">
    <property type="component" value="Unassembled WGS sequence"/>
</dbReference>
<dbReference type="EMBL" id="WKLT01000013">
    <property type="protein sequence ID" value="MRY59057.1"/>
    <property type="molecule type" value="Genomic_DNA"/>
</dbReference>
<evidence type="ECO:0000313" key="6">
    <source>
        <dbReference type="Proteomes" id="UP000463337"/>
    </source>
</evidence>
<name>A0A3R6K0K5_PARDI</name>
<sequence length="198" mass="22404">MKKILILSCLFLFFVSSCSNQEEVIVGDGLDYDNMSEEDLRKCAEANGAITWNQFIELMGEFMESEQSPLIETKATSETFSVTGYDNTFLVEENKKVLINKSPTNIPTGYYFCDIYIVRKMVTLPDGTLGVTKESPKCGFDPNSIGGGLRGCAVDGQTGNRFYMKTAAYQVKYDMLGRQWNRWDPSLNALVWNYAYIY</sequence>
<dbReference type="Proteomes" id="UP000463337">
    <property type="component" value="Unassembled WGS sequence"/>
</dbReference>
<proteinExistence type="predicted"/>
<feature type="signal peptide" evidence="1">
    <location>
        <begin position="1"/>
        <end position="21"/>
    </location>
</feature>
<comment type="caution">
    <text evidence="3">The sequence shown here is derived from an EMBL/GenBank/DDBJ whole genome shotgun (WGS) entry which is preliminary data.</text>
</comment>
<evidence type="ECO:0000313" key="3">
    <source>
        <dbReference type="EMBL" id="MRY59057.1"/>
    </source>
</evidence>
<evidence type="ECO:0000256" key="1">
    <source>
        <dbReference type="SAM" id="SignalP"/>
    </source>
</evidence>
<protein>
    <submittedName>
        <fullName evidence="3">Uncharacterized protein</fullName>
    </submittedName>
</protein>
<evidence type="ECO:0000313" key="2">
    <source>
        <dbReference type="EMBL" id="MCB6518371.1"/>
    </source>
</evidence>
<organism evidence="3 6">
    <name type="scientific">Parabacteroides distasonis</name>
    <dbReference type="NCBI Taxonomy" id="823"/>
    <lineage>
        <taxon>Bacteria</taxon>
        <taxon>Pseudomonadati</taxon>
        <taxon>Bacteroidota</taxon>
        <taxon>Bacteroidia</taxon>
        <taxon>Bacteroidales</taxon>
        <taxon>Tannerellaceae</taxon>
        <taxon>Parabacteroides</taxon>
    </lineage>
</organism>
<dbReference type="EMBL" id="JAJCNI010000012">
    <property type="protein sequence ID" value="MCB6518371.1"/>
    <property type="molecule type" value="Genomic_DNA"/>
</dbReference>
<gene>
    <name evidence="4" type="ORF">DW782_17010</name>
    <name evidence="3" type="ORF">GKD59_14315</name>
    <name evidence="2" type="ORF">LI194_11245</name>
</gene>
<keyword evidence="1" id="KW-0732">Signal</keyword>
<feature type="chain" id="PRO_5043187897" evidence="1">
    <location>
        <begin position="22"/>
        <end position="198"/>
    </location>
</feature>
<dbReference type="AlphaFoldDB" id="A0A3R6K0K5"/>
<dbReference type="RefSeq" id="WP_005864140.1">
    <property type="nucleotide sequence ID" value="NZ_AP019729.1"/>
</dbReference>
<reference evidence="2" key="3">
    <citation type="submission" date="2021-10" db="EMBL/GenBank/DDBJ databases">
        <title>Collection of gut derived symbiotic bacterial strains cultured from healthy donors.</title>
        <authorList>
            <person name="Lin H."/>
            <person name="Littmann E."/>
            <person name="Kohout C."/>
            <person name="Pamer E.G."/>
        </authorList>
    </citation>
    <scope>NUCLEOTIDE SEQUENCE</scope>
    <source>
        <strain evidence="2">DFI.2.94</strain>
    </source>
</reference>
<accession>A0A3R6K0K5</accession>
<evidence type="ECO:0000313" key="5">
    <source>
        <dbReference type="Proteomes" id="UP000284660"/>
    </source>
</evidence>